<dbReference type="SMR" id="A0A803N2B1"/>
<name>A0A803N2B1_CHEQI</name>
<dbReference type="GO" id="GO:0005509">
    <property type="term" value="F:calcium ion binding"/>
    <property type="evidence" value="ECO:0007669"/>
    <property type="project" value="EnsemblPlants"/>
</dbReference>
<keyword evidence="5" id="KW-1185">Reference proteome</keyword>
<dbReference type="InterPro" id="IPR050145">
    <property type="entry name" value="Centrin_CML-like"/>
</dbReference>
<dbReference type="PANTHER" id="PTHR23050">
    <property type="entry name" value="CALCIUM BINDING PROTEIN"/>
    <property type="match status" value="1"/>
</dbReference>
<reference evidence="4" key="1">
    <citation type="journal article" date="2017" name="Nature">
        <title>The genome of Chenopodium quinoa.</title>
        <authorList>
            <person name="Jarvis D.E."/>
            <person name="Ho Y.S."/>
            <person name="Lightfoot D.J."/>
            <person name="Schmoeckel S.M."/>
            <person name="Li B."/>
            <person name="Borm T.J.A."/>
            <person name="Ohyanagi H."/>
            <person name="Mineta K."/>
            <person name="Michell C.T."/>
            <person name="Saber N."/>
            <person name="Kharbatia N.M."/>
            <person name="Rupper R.R."/>
            <person name="Sharp A.R."/>
            <person name="Dally N."/>
            <person name="Boughton B.A."/>
            <person name="Woo Y.H."/>
            <person name="Gao G."/>
            <person name="Schijlen E.G.W.M."/>
            <person name="Guo X."/>
            <person name="Momin A.A."/>
            <person name="Negrao S."/>
            <person name="Al-Babili S."/>
            <person name="Gehring C."/>
            <person name="Roessner U."/>
            <person name="Jung C."/>
            <person name="Murphy K."/>
            <person name="Arold S.T."/>
            <person name="Gojobori T."/>
            <person name="van der Linden C.G."/>
            <person name="van Loo E.N."/>
            <person name="Jellen E.N."/>
            <person name="Maughan P.J."/>
            <person name="Tester M."/>
        </authorList>
    </citation>
    <scope>NUCLEOTIDE SEQUENCE [LARGE SCALE GENOMIC DNA]</scope>
    <source>
        <strain evidence="4">cv. PI 614886</strain>
    </source>
</reference>
<feature type="domain" description="EF-hand" evidence="3">
    <location>
        <begin position="16"/>
        <end position="51"/>
    </location>
</feature>
<evidence type="ECO:0000313" key="4">
    <source>
        <dbReference type="EnsemblPlants" id="AUR62039264-RA:cds"/>
    </source>
</evidence>
<evidence type="ECO:0000313" key="5">
    <source>
        <dbReference type="Proteomes" id="UP000596660"/>
    </source>
</evidence>
<dbReference type="EnsemblPlants" id="AUR62039264-RA">
    <property type="protein sequence ID" value="AUR62039264-RA:cds"/>
    <property type="gene ID" value="AUR62039264"/>
</dbReference>
<dbReference type="SUPFAM" id="SSF47473">
    <property type="entry name" value="EF-hand"/>
    <property type="match status" value="1"/>
</dbReference>
<dbReference type="RefSeq" id="XP_021774280.1">
    <property type="nucleotide sequence ID" value="XM_021918588.1"/>
</dbReference>
<keyword evidence="2" id="KW-0106">Calcium</keyword>
<dbReference type="AlphaFoldDB" id="A0A803N2B1"/>
<dbReference type="GO" id="GO:0005829">
    <property type="term" value="C:cytosol"/>
    <property type="evidence" value="ECO:0007669"/>
    <property type="project" value="EnsemblPlants"/>
</dbReference>
<feature type="domain" description="EF-hand" evidence="3">
    <location>
        <begin position="96"/>
        <end position="131"/>
    </location>
</feature>
<protein>
    <recommendedName>
        <fullName evidence="3">EF-hand domain-containing protein</fullName>
    </recommendedName>
</protein>
<dbReference type="PROSITE" id="PS00018">
    <property type="entry name" value="EF_HAND_1"/>
    <property type="match status" value="3"/>
</dbReference>
<accession>A0A803N2B1</accession>
<dbReference type="GO" id="GO:0042538">
    <property type="term" value="P:hyperosmotic salinity response"/>
    <property type="evidence" value="ECO:0007669"/>
    <property type="project" value="EnsemblPlants"/>
</dbReference>
<dbReference type="FunFam" id="1.10.238.10:FF:000178">
    <property type="entry name" value="Calmodulin-2 A"/>
    <property type="match status" value="1"/>
</dbReference>
<dbReference type="Proteomes" id="UP000596660">
    <property type="component" value="Unplaced"/>
</dbReference>
<evidence type="ECO:0000256" key="1">
    <source>
        <dbReference type="ARBA" id="ARBA00022737"/>
    </source>
</evidence>
<evidence type="ECO:0000256" key="2">
    <source>
        <dbReference type="ARBA" id="ARBA00022837"/>
    </source>
</evidence>
<dbReference type="Pfam" id="PF13405">
    <property type="entry name" value="EF-hand_6"/>
    <property type="match status" value="1"/>
</dbReference>
<evidence type="ECO:0000259" key="3">
    <source>
        <dbReference type="PROSITE" id="PS50222"/>
    </source>
</evidence>
<dbReference type="Gramene" id="AUR62039264-RA">
    <property type="protein sequence ID" value="AUR62039264-RA:cds"/>
    <property type="gene ID" value="AUR62039264"/>
</dbReference>
<dbReference type="SMART" id="SM00054">
    <property type="entry name" value="EFh"/>
    <property type="match status" value="3"/>
</dbReference>
<organism evidence="4 5">
    <name type="scientific">Chenopodium quinoa</name>
    <name type="common">Quinoa</name>
    <dbReference type="NCBI Taxonomy" id="63459"/>
    <lineage>
        <taxon>Eukaryota</taxon>
        <taxon>Viridiplantae</taxon>
        <taxon>Streptophyta</taxon>
        <taxon>Embryophyta</taxon>
        <taxon>Tracheophyta</taxon>
        <taxon>Spermatophyta</taxon>
        <taxon>Magnoliopsida</taxon>
        <taxon>eudicotyledons</taxon>
        <taxon>Gunneridae</taxon>
        <taxon>Pentapetalae</taxon>
        <taxon>Caryophyllales</taxon>
        <taxon>Chenopodiaceae</taxon>
        <taxon>Chenopodioideae</taxon>
        <taxon>Atripliceae</taxon>
        <taxon>Chenopodium</taxon>
    </lineage>
</organism>
<dbReference type="GeneID" id="110738216"/>
<sequence length="167" mass="18234">MCPTGTTLTPASFSDEPTSGFRRAFDVLDFDHDGKISGKDLRSFYSSFSGSGDDEEMIKAMISVADANKDGYVQYDEFEKILKERREKEKVEKSYGDGGVMEEMFKVMDKDGDGILGVNDLKDYLKLAGLEVGDDEIKAMIKMGCGHGGDGTNGVSFDGFVNIFGSL</sequence>
<dbReference type="GO" id="GO:0043226">
    <property type="term" value="C:organelle"/>
    <property type="evidence" value="ECO:0007669"/>
    <property type="project" value="UniProtKB-ARBA"/>
</dbReference>
<dbReference type="InterPro" id="IPR002048">
    <property type="entry name" value="EF_hand_dom"/>
</dbReference>
<dbReference type="OrthoDB" id="26525at2759"/>
<keyword evidence="1" id="KW-0677">Repeat</keyword>
<feature type="domain" description="EF-hand" evidence="3">
    <location>
        <begin position="53"/>
        <end position="88"/>
    </location>
</feature>
<reference evidence="4" key="2">
    <citation type="submission" date="2021-03" db="UniProtKB">
        <authorList>
            <consortium name="EnsemblPlants"/>
        </authorList>
    </citation>
    <scope>IDENTIFICATION</scope>
</reference>
<dbReference type="KEGG" id="cqi:110738216"/>
<dbReference type="OMA" id="DVIGTMM"/>
<dbReference type="InterPro" id="IPR011992">
    <property type="entry name" value="EF-hand-dom_pair"/>
</dbReference>
<dbReference type="InterPro" id="IPR018247">
    <property type="entry name" value="EF_Hand_1_Ca_BS"/>
</dbReference>
<dbReference type="Gene3D" id="1.10.238.10">
    <property type="entry name" value="EF-hand"/>
    <property type="match status" value="2"/>
</dbReference>
<dbReference type="Pfam" id="PF13499">
    <property type="entry name" value="EF-hand_7"/>
    <property type="match status" value="1"/>
</dbReference>
<gene>
    <name evidence="4" type="primary">LOC110738216</name>
</gene>
<proteinExistence type="predicted"/>
<dbReference type="PROSITE" id="PS50222">
    <property type="entry name" value="EF_HAND_2"/>
    <property type="match status" value="3"/>
</dbReference>